<gene>
    <name evidence="1" type="ORF">M430DRAFT_32293</name>
</gene>
<dbReference type="STRING" id="857342.A0A2T3BDZ4"/>
<dbReference type="GeneID" id="36574221"/>
<dbReference type="Pfam" id="PF02566">
    <property type="entry name" value="OsmC"/>
    <property type="match status" value="1"/>
</dbReference>
<dbReference type="OrthoDB" id="3906254at2759"/>
<sequence length="178" mass="19106">MFARVSRSLLRQGPLSLASASQAARIGSRANSTLSIEVRGSGTGLAQTIASPPYTIVTDTYKTLGGTETAPSPLSYSLAGLAGCNQVTGGLVARDLGIKLGKWEVEVKGELDSAVLIKGSKEGHGNWDSIELKIKVETDADPAKFELFRDETERRCPLSQLFIRSGVAWKNEWVNVKL</sequence>
<name>A0A2T3BDZ4_AMORE</name>
<dbReference type="EMBL" id="KZ679006">
    <property type="protein sequence ID" value="PSS27627.1"/>
    <property type="molecule type" value="Genomic_DNA"/>
</dbReference>
<dbReference type="InterPro" id="IPR015946">
    <property type="entry name" value="KH_dom-like_a/b"/>
</dbReference>
<keyword evidence="2" id="KW-1185">Reference proteome</keyword>
<protein>
    <recommendedName>
        <fullName evidence="3">OsmC family protein</fullName>
    </recommendedName>
</protein>
<dbReference type="InterPro" id="IPR036102">
    <property type="entry name" value="OsmC/Ohrsf"/>
</dbReference>
<dbReference type="PANTHER" id="PTHR35368:SF1">
    <property type="entry name" value="HYDROPEROXIDE REDUCTASE"/>
    <property type="match status" value="1"/>
</dbReference>
<dbReference type="Proteomes" id="UP000241818">
    <property type="component" value="Unassembled WGS sequence"/>
</dbReference>
<dbReference type="SUPFAM" id="SSF82784">
    <property type="entry name" value="OsmC-like"/>
    <property type="match status" value="1"/>
</dbReference>
<evidence type="ECO:0000313" key="2">
    <source>
        <dbReference type="Proteomes" id="UP000241818"/>
    </source>
</evidence>
<dbReference type="InterPro" id="IPR052924">
    <property type="entry name" value="OsmC/Ohr_hydroprdx_reductase"/>
</dbReference>
<dbReference type="AlphaFoldDB" id="A0A2T3BDZ4"/>
<proteinExistence type="predicted"/>
<organism evidence="1 2">
    <name type="scientific">Amorphotheca resinae ATCC 22711</name>
    <dbReference type="NCBI Taxonomy" id="857342"/>
    <lineage>
        <taxon>Eukaryota</taxon>
        <taxon>Fungi</taxon>
        <taxon>Dikarya</taxon>
        <taxon>Ascomycota</taxon>
        <taxon>Pezizomycotina</taxon>
        <taxon>Leotiomycetes</taxon>
        <taxon>Helotiales</taxon>
        <taxon>Amorphothecaceae</taxon>
        <taxon>Amorphotheca</taxon>
    </lineage>
</organism>
<dbReference type="InterPro" id="IPR003718">
    <property type="entry name" value="OsmC/Ohr_fam"/>
</dbReference>
<accession>A0A2T3BDZ4</accession>
<dbReference type="PANTHER" id="PTHR35368">
    <property type="entry name" value="HYDROPEROXIDE REDUCTASE"/>
    <property type="match status" value="1"/>
</dbReference>
<dbReference type="InParanoid" id="A0A2T3BDZ4"/>
<dbReference type="Gene3D" id="3.30.300.20">
    <property type="match status" value="1"/>
</dbReference>
<reference evidence="1 2" key="1">
    <citation type="journal article" date="2018" name="New Phytol.">
        <title>Comparative genomics and transcriptomics depict ericoid mycorrhizal fungi as versatile saprotrophs and plant mutualists.</title>
        <authorList>
            <person name="Martino E."/>
            <person name="Morin E."/>
            <person name="Grelet G.A."/>
            <person name="Kuo A."/>
            <person name="Kohler A."/>
            <person name="Daghino S."/>
            <person name="Barry K.W."/>
            <person name="Cichocki N."/>
            <person name="Clum A."/>
            <person name="Dockter R.B."/>
            <person name="Hainaut M."/>
            <person name="Kuo R.C."/>
            <person name="LaButti K."/>
            <person name="Lindahl B.D."/>
            <person name="Lindquist E.A."/>
            <person name="Lipzen A."/>
            <person name="Khouja H.R."/>
            <person name="Magnuson J."/>
            <person name="Murat C."/>
            <person name="Ohm R.A."/>
            <person name="Singer S.W."/>
            <person name="Spatafora J.W."/>
            <person name="Wang M."/>
            <person name="Veneault-Fourrey C."/>
            <person name="Henrissat B."/>
            <person name="Grigoriev I.V."/>
            <person name="Martin F.M."/>
            <person name="Perotto S."/>
        </authorList>
    </citation>
    <scope>NUCLEOTIDE SEQUENCE [LARGE SCALE GENOMIC DNA]</scope>
    <source>
        <strain evidence="1 2">ATCC 22711</strain>
    </source>
</reference>
<evidence type="ECO:0008006" key="3">
    <source>
        <dbReference type="Google" id="ProtNLM"/>
    </source>
</evidence>
<evidence type="ECO:0000313" key="1">
    <source>
        <dbReference type="EMBL" id="PSS27627.1"/>
    </source>
</evidence>
<dbReference type="RefSeq" id="XP_024725152.1">
    <property type="nucleotide sequence ID" value="XM_024866140.1"/>
</dbReference>